<reference evidence="1" key="1">
    <citation type="submission" date="2021-01" db="EMBL/GenBank/DDBJ databases">
        <authorList>
            <consortium name="Genoscope - CEA"/>
            <person name="William W."/>
        </authorList>
    </citation>
    <scope>NUCLEOTIDE SEQUENCE</scope>
</reference>
<comment type="caution">
    <text evidence="1">The sequence shown here is derived from an EMBL/GenBank/DDBJ whole genome shotgun (WGS) entry which is preliminary data.</text>
</comment>
<sequence>MKFRKIIKLVKDNNLTRKLDKLKVQYLINSLIHIRRDQFMLNSIRQLETQIEKIEVQRIFQFSQTKCYILQKNLTYKNQLKRQISKIK</sequence>
<organism evidence="1 2">
    <name type="scientific">Paramecium pentaurelia</name>
    <dbReference type="NCBI Taxonomy" id="43138"/>
    <lineage>
        <taxon>Eukaryota</taxon>
        <taxon>Sar</taxon>
        <taxon>Alveolata</taxon>
        <taxon>Ciliophora</taxon>
        <taxon>Intramacronucleata</taxon>
        <taxon>Oligohymenophorea</taxon>
        <taxon>Peniculida</taxon>
        <taxon>Parameciidae</taxon>
        <taxon>Paramecium</taxon>
    </lineage>
</organism>
<accession>A0A8S1V943</accession>
<gene>
    <name evidence="1" type="ORF">PPENT_87.1.T0550024</name>
</gene>
<evidence type="ECO:0000313" key="1">
    <source>
        <dbReference type="EMBL" id="CAD8171436.1"/>
    </source>
</evidence>
<dbReference type="Proteomes" id="UP000689195">
    <property type="component" value="Unassembled WGS sequence"/>
</dbReference>
<evidence type="ECO:0000313" key="2">
    <source>
        <dbReference type="Proteomes" id="UP000689195"/>
    </source>
</evidence>
<dbReference type="AlphaFoldDB" id="A0A8S1V943"/>
<name>A0A8S1V943_9CILI</name>
<proteinExistence type="predicted"/>
<dbReference type="EMBL" id="CAJJDO010000055">
    <property type="protein sequence ID" value="CAD8171436.1"/>
    <property type="molecule type" value="Genomic_DNA"/>
</dbReference>
<keyword evidence="2" id="KW-1185">Reference proteome</keyword>
<protein>
    <submittedName>
        <fullName evidence="1">Uncharacterized protein</fullName>
    </submittedName>
</protein>